<dbReference type="AlphaFoldDB" id="A0A2U1LC83"/>
<organism evidence="1 2">
    <name type="scientific">Artemisia annua</name>
    <name type="common">Sweet wormwood</name>
    <dbReference type="NCBI Taxonomy" id="35608"/>
    <lineage>
        <taxon>Eukaryota</taxon>
        <taxon>Viridiplantae</taxon>
        <taxon>Streptophyta</taxon>
        <taxon>Embryophyta</taxon>
        <taxon>Tracheophyta</taxon>
        <taxon>Spermatophyta</taxon>
        <taxon>Magnoliopsida</taxon>
        <taxon>eudicotyledons</taxon>
        <taxon>Gunneridae</taxon>
        <taxon>Pentapetalae</taxon>
        <taxon>asterids</taxon>
        <taxon>campanulids</taxon>
        <taxon>Asterales</taxon>
        <taxon>Asteraceae</taxon>
        <taxon>Asteroideae</taxon>
        <taxon>Anthemideae</taxon>
        <taxon>Artemisiinae</taxon>
        <taxon>Artemisia</taxon>
    </lineage>
</organism>
<proteinExistence type="predicted"/>
<dbReference type="Proteomes" id="UP000245207">
    <property type="component" value="Unassembled WGS sequence"/>
</dbReference>
<accession>A0A2U1LC83</accession>
<reference evidence="1 2" key="1">
    <citation type="journal article" date="2018" name="Mol. Plant">
        <title>The genome of Artemisia annua provides insight into the evolution of Asteraceae family and artemisinin biosynthesis.</title>
        <authorList>
            <person name="Shen Q."/>
            <person name="Zhang L."/>
            <person name="Liao Z."/>
            <person name="Wang S."/>
            <person name="Yan T."/>
            <person name="Shi P."/>
            <person name="Liu M."/>
            <person name="Fu X."/>
            <person name="Pan Q."/>
            <person name="Wang Y."/>
            <person name="Lv Z."/>
            <person name="Lu X."/>
            <person name="Zhang F."/>
            <person name="Jiang W."/>
            <person name="Ma Y."/>
            <person name="Chen M."/>
            <person name="Hao X."/>
            <person name="Li L."/>
            <person name="Tang Y."/>
            <person name="Lv G."/>
            <person name="Zhou Y."/>
            <person name="Sun X."/>
            <person name="Brodelius P.E."/>
            <person name="Rose J.K.C."/>
            <person name="Tang K."/>
        </authorList>
    </citation>
    <scope>NUCLEOTIDE SEQUENCE [LARGE SCALE GENOMIC DNA]</scope>
    <source>
        <strain evidence="2">cv. Huhao1</strain>
        <tissue evidence="1">Leaf</tissue>
    </source>
</reference>
<dbReference type="EMBL" id="PKPP01010209">
    <property type="protein sequence ID" value="PWA46610.1"/>
    <property type="molecule type" value="Genomic_DNA"/>
</dbReference>
<name>A0A2U1LC83_ARTAN</name>
<evidence type="ECO:0000313" key="2">
    <source>
        <dbReference type="Proteomes" id="UP000245207"/>
    </source>
</evidence>
<gene>
    <name evidence="1" type="ORF">CTI12_AA507040</name>
</gene>
<sequence length="80" mass="8980">MQASIISSRIQPSSLLGHILRIDQQPPASNESRSAINYFENATKQRHPLSGLASPQELAARVSKIPKYYFWGNICHTRDS</sequence>
<comment type="caution">
    <text evidence="1">The sequence shown here is derived from an EMBL/GenBank/DDBJ whole genome shotgun (WGS) entry which is preliminary data.</text>
</comment>
<protein>
    <submittedName>
        <fullName evidence="1">Uncharacterized protein</fullName>
    </submittedName>
</protein>
<keyword evidence="2" id="KW-1185">Reference proteome</keyword>
<evidence type="ECO:0000313" key="1">
    <source>
        <dbReference type="EMBL" id="PWA46610.1"/>
    </source>
</evidence>